<evidence type="ECO:0000313" key="2">
    <source>
        <dbReference type="EMBL" id="KAF9074130.1"/>
    </source>
</evidence>
<feature type="signal peptide" evidence="1">
    <location>
        <begin position="1"/>
        <end position="15"/>
    </location>
</feature>
<dbReference type="EMBL" id="JADNRY010000014">
    <property type="protein sequence ID" value="KAF9074130.1"/>
    <property type="molecule type" value="Genomic_DNA"/>
</dbReference>
<reference evidence="2" key="1">
    <citation type="submission" date="2020-11" db="EMBL/GenBank/DDBJ databases">
        <authorList>
            <consortium name="DOE Joint Genome Institute"/>
            <person name="Ahrendt S."/>
            <person name="Riley R."/>
            <person name="Andreopoulos W."/>
            <person name="Labutti K."/>
            <person name="Pangilinan J."/>
            <person name="Ruiz-Duenas F.J."/>
            <person name="Barrasa J.M."/>
            <person name="Sanchez-Garcia M."/>
            <person name="Camarero S."/>
            <person name="Miyauchi S."/>
            <person name="Serrano A."/>
            <person name="Linde D."/>
            <person name="Babiker R."/>
            <person name="Drula E."/>
            <person name="Ayuso-Fernandez I."/>
            <person name="Pacheco R."/>
            <person name="Padilla G."/>
            <person name="Ferreira P."/>
            <person name="Barriuso J."/>
            <person name="Kellner H."/>
            <person name="Castanera R."/>
            <person name="Alfaro M."/>
            <person name="Ramirez L."/>
            <person name="Pisabarro A.G."/>
            <person name="Kuo A."/>
            <person name="Tritt A."/>
            <person name="Lipzen A."/>
            <person name="He G."/>
            <person name="Yan M."/>
            <person name="Ng V."/>
            <person name="Cullen D."/>
            <person name="Martin F."/>
            <person name="Rosso M.-N."/>
            <person name="Henrissat B."/>
            <person name="Hibbett D."/>
            <person name="Martinez A.T."/>
            <person name="Grigoriev I.V."/>
        </authorList>
    </citation>
    <scope>NUCLEOTIDE SEQUENCE</scope>
    <source>
        <strain evidence="2">AH 40177</strain>
    </source>
</reference>
<evidence type="ECO:0000313" key="3">
    <source>
        <dbReference type="Proteomes" id="UP000772434"/>
    </source>
</evidence>
<accession>A0A9P5UBH7</accession>
<protein>
    <submittedName>
        <fullName evidence="2">Uncharacterized protein</fullName>
    </submittedName>
</protein>
<keyword evidence="3" id="KW-1185">Reference proteome</keyword>
<feature type="chain" id="PRO_5040340039" evidence="1">
    <location>
        <begin position="16"/>
        <end position="621"/>
    </location>
</feature>
<evidence type="ECO:0000256" key="1">
    <source>
        <dbReference type="SAM" id="SignalP"/>
    </source>
</evidence>
<organism evidence="2 3">
    <name type="scientific">Rhodocollybia butyracea</name>
    <dbReference type="NCBI Taxonomy" id="206335"/>
    <lineage>
        <taxon>Eukaryota</taxon>
        <taxon>Fungi</taxon>
        <taxon>Dikarya</taxon>
        <taxon>Basidiomycota</taxon>
        <taxon>Agaricomycotina</taxon>
        <taxon>Agaricomycetes</taxon>
        <taxon>Agaricomycetidae</taxon>
        <taxon>Agaricales</taxon>
        <taxon>Marasmiineae</taxon>
        <taxon>Omphalotaceae</taxon>
        <taxon>Rhodocollybia</taxon>
    </lineage>
</organism>
<comment type="caution">
    <text evidence="2">The sequence shown here is derived from an EMBL/GenBank/DDBJ whole genome shotgun (WGS) entry which is preliminary data.</text>
</comment>
<sequence length="621" mass="69695">MHSVLLFTIASSLLAVWPIPMSNRAPALGLLNSQPPGPPPIMTFIDGKTGEDVGGETSTSVARSLTQVLKKALATKKIIYKGSPIPVDEERRNWLYFKVVGALGCTENDPCFGWVAKGLEVKLNKSKGIPFHRLSARFDHLRRGRPVESGSRQDEWDIILLEFEKSFMIPEVTFTTILISQTNPLLSGDPPETEDPKKELNRALNRHLEDSIIYNPKGRYTKVHELGNQGFQWVYFVLTGGNKKCRTGSPCFGCILLLPERGTRYVLIAQQRPGPVAQDEPKFDRVGVYLPEEKDVLAKKMYGVMETQLVYRFSEIMDAYAGTLGRGEAVVTFIDGKTGEDLGSSPISAPVGPGKQLKEAFGRCRKINYKGLDRPLDKKRRSWYFFKVVGVLGCTERDPCFGWIAKGLKPETKGNGRGFQRWYVGISSGEPGPDRFVAIAGKPVIKKGRKDTISLGMQTEWDKISDEFKNYFMIPVVTFAGPICQTDSPSPGNEDPKKELRLLLNDALHRSPGDLIVYNPKRQYTTVHEHGNQDFEWVYFKLSGGDKRCQTGSPCFGCIVLRREWGTKYVLIAQRRPEPVAQDEAKLDRVGVYPPEEKDILAKEMYGVMETQLVYRFMANP</sequence>
<keyword evidence="1" id="KW-0732">Signal</keyword>
<name>A0A9P5UBH7_9AGAR</name>
<gene>
    <name evidence="2" type="ORF">BDP27DRAFT_1317347</name>
</gene>
<proteinExistence type="predicted"/>
<dbReference type="AlphaFoldDB" id="A0A9P5UBH7"/>
<dbReference type="Proteomes" id="UP000772434">
    <property type="component" value="Unassembled WGS sequence"/>
</dbReference>